<dbReference type="InterPro" id="IPR051928">
    <property type="entry name" value="NorD/CobT"/>
</dbReference>
<dbReference type="PANTHER" id="PTHR41248:SF1">
    <property type="entry name" value="NORD PROTEIN"/>
    <property type="match status" value="1"/>
</dbReference>
<keyword evidence="4" id="KW-1185">Reference proteome</keyword>
<accession>K6DNZ9</accession>
<reference evidence="3 4" key="1">
    <citation type="journal article" date="2012" name="Front. Microbiol.">
        <title>Redundancy and modularity in membrane-associated dissimilatory nitrate reduction in Bacillus.</title>
        <authorList>
            <person name="Heylen K."/>
            <person name="Keltjens J."/>
        </authorList>
    </citation>
    <scope>NUCLEOTIDE SEQUENCE [LARGE SCALE GENOMIC DNA]</scope>
    <source>
        <strain evidence="3 4">LMG 9581</strain>
    </source>
</reference>
<dbReference type="AlphaFoldDB" id="K6DNZ9"/>
<comment type="caution">
    <text evidence="3">The sequence shown here is derived from an EMBL/GenBank/DDBJ whole genome shotgun (WGS) entry which is preliminary data.</text>
</comment>
<sequence>MSFIKFNEDKVDSFLFMELSDVARTLTKNKQLEVEYGYKSYYDPHENKIFISRFWDDYSTLEKRFGLFSDVFLTSISSGDYFDKMVAKELVEKSDARLLVSFTRQLFVLLEDLRLEDIFIKKRPGTRKIFAVRRQVFRRYFSSQLNVNTTRGVYTDALLNLIYLLLSAESPFVEYPSIHAKIDPVIPFVQTEVTKVFDAKSTRDIAKITFTVMEVLEELLQADMLNLYFYISENVYKKMDDGLTYDDLKRRNGLKNNDVLDKEKEGDEDVHSEKLPTWHQETEDTTKSFLKFDLEQGTQTDLIGEGVREGEAGDQALAVVQGKSGKSKHKDFSEVEAVEANDAEALSGAANDEKYGRANKFAVPIHVRLNQTTIAEKERYDEFKTIIMPYQKKLKQMIQKTLEHKKILPREDLHIGRLNKKLIRYFTDENPRLFYKKNQPSPEIDAVFSLLVDCSASMYDKMDQTKLGITLFHEALSGVGVPHNIVGFWEDSSDATEVRQPNCFKTVVDFANFADSKSGPKIMQLEPEEDNRDGFAIRMMCERLLQRHEKQKFLLVFSDGEPAAFDYVENGIIDTHEAVVNGRKKGIEIINVFLANGEITESQQTTIKNIYGKYSILVPVIDDLPDILFPLLKKLLLRSI</sequence>
<evidence type="ECO:0000259" key="2">
    <source>
        <dbReference type="SMART" id="SM00327"/>
    </source>
</evidence>
<proteinExistence type="predicted"/>
<evidence type="ECO:0000256" key="1">
    <source>
        <dbReference type="SAM" id="MobiDB-lite"/>
    </source>
</evidence>
<dbReference type="PATRIC" id="fig|1131731.3.peg.321"/>
<dbReference type="RefSeq" id="WP_003329430.1">
    <property type="nucleotide sequence ID" value="NZ_AJLR01000015.1"/>
</dbReference>
<evidence type="ECO:0000313" key="3">
    <source>
        <dbReference type="EMBL" id="EKN70029.1"/>
    </source>
</evidence>
<name>K6DNZ9_SCHAZ</name>
<organism evidence="3 4">
    <name type="scientific">Schinkia azotoformans LMG 9581</name>
    <dbReference type="NCBI Taxonomy" id="1131731"/>
    <lineage>
        <taxon>Bacteria</taxon>
        <taxon>Bacillati</taxon>
        <taxon>Bacillota</taxon>
        <taxon>Bacilli</taxon>
        <taxon>Bacillales</taxon>
        <taxon>Bacillaceae</taxon>
        <taxon>Calidifontibacillus/Schinkia group</taxon>
        <taxon>Schinkia</taxon>
    </lineage>
</organism>
<dbReference type="InterPro" id="IPR002035">
    <property type="entry name" value="VWF_A"/>
</dbReference>
<dbReference type="Proteomes" id="UP000006315">
    <property type="component" value="Unassembled WGS sequence"/>
</dbReference>
<dbReference type="CDD" id="cd01454">
    <property type="entry name" value="vWA_norD_type"/>
    <property type="match status" value="1"/>
</dbReference>
<dbReference type="STRING" id="1131731.BAZO_01537"/>
<dbReference type="InterPro" id="IPR036465">
    <property type="entry name" value="vWFA_dom_sf"/>
</dbReference>
<dbReference type="Pfam" id="PF11775">
    <property type="entry name" value="CobT_C"/>
    <property type="match status" value="1"/>
</dbReference>
<protein>
    <submittedName>
        <fullName evidence="3">von Willebrand factor type A</fullName>
    </submittedName>
</protein>
<dbReference type="SMART" id="SM00327">
    <property type="entry name" value="VWA"/>
    <property type="match status" value="1"/>
</dbReference>
<dbReference type="EMBL" id="AJLR01000015">
    <property type="protein sequence ID" value="EKN70029.1"/>
    <property type="molecule type" value="Genomic_DNA"/>
</dbReference>
<feature type="domain" description="VWFA" evidence="2">
    <location>
        <begin position="445"/>
        <end position="636"/>
    </location>
</feature>
<evidence type="ECO:0000313" key="4">
    <source>
        <dbReference type="Proteomes" id="UP000006315"/>
    </source>
</evidence>
<dbReference type="Gene3D" id="3.40.50.410">
    <property type="entry name" value="von Willebrand factor, type A domain"/>
    <property type="match status" value="1"/>
</dbReference>
<gene>
    <name evidence="3" type="ORF">BAZO_01537</name>
</gene>
<dbReference type="SUPFAM" id="SSF53300">
    <property type="entry name" value="vWA-like"/>
    <property type="match status" value="1"/>
</dbReference>
<feature type="region of interest" description="Disordered" evidence="1">
    <location>
        <begin position="259"/>
        <end position="280"/>
    </location>
</feature>
<dbReference type="InterPro" id="IPR025861">
    <property type="entry name" value="CobT_VWA_dom"/>
</dbReference>
<dbReference type="PANTHER" id="PTHR41248">
    <property type="entry name" value="NORD PROTEIN"/>
    <property type="match status" value="1"/>
</dbReference>